<proteinExistence type="predicted"/>
<dbReference type="EMBL" id="JAKFHA010000001">
    <property type="protein sequence ID" value="MCF2526040.1"/>
    <property type="molecule type" value="Genomic_DNA"/>
</dbReference>
<dbReference type="AlphaFoldDB" id="A0AA41PVC8"/>
<evidence type="ECO:0000313" key="1">
    <source>
        <dbReference type="EMBL" id="MCF2526040.1"/>
    </source>
</evidence>
<accession>A0AA41PVC8</accession>
<reference evidence="1" key="1">
    <citation type="submission" date="2022-01" db="EMBL/GenBank/DDBJ databases">
        <title>Genome-Based Taxonomic Classification of the Phylum Actinobacteria.</title>
        <authorList>
            <person name="Gao Y."/>
        </authorList>
    </citation>
    <scope>NUCLEOTIDE SEQUENCE</scope>
    <source>
        <strain evidence="1">KLBMP 8922</strain>
    </source>
</reference>
<keyword evidence="2" id="KW-1185">Reference proteome</keyword>
<sequence length="61" mass="6617">MRTLKAGTGRIIEKLLPKASAEASCWNECWNERNSATGQCRTCCMKATGGCRITCSSWAAC</sequence>
<gene>
    <name evidence="1" type="ORF">LZ495_02215</name>
</gene>
<name>A0AA41PVC8_9ACTN</name>
<dbReference type="Proteomes" id="UP001165378">
    <property type="component" value="Unassembled WGS sequence"/>
</dbReference>
<protein>
    <submittedName>
        <fullName evidence="1">Uncharacterized protein</fullName>
    </submittedName>
</protein>
<organism evidence="1 2">
    <name type="scientific">Yinghuangia soli</name>
    <dbReference type="NCBI Taxonomy" id="2908204"/>
    <lineage>
        <taxon>Bacteria</taxon>
        <taxon>Bacillati</taxon>
        <taxon>Actinomycetota</taxon>
        <taxon>Actinomycetes</taxon>
        <taxon>Kitasatosporales</taxon>
        <taxon>Streptomycetaceae</taxon>
        <taxon>Yinghuangia</taxon>
    </lineage>
</organism>
<dbReference type="RefSeq" id="WP_235050101.1">
    <property type="nucleotide sequence ID" value="NZ_JAKFHA010000001.1"/>
</dbReference>
<comment type="caution">
    <text evidence="1">The sequence shown here is derived from an EMBL/GenBank/DDBJ whole genome shotgun (WGS) entry which is preliminary data.</text>
</comment>
<evidence type="ECO:0000313" key="2">
    <source>
        <dbReference type="Proteomes" id="UP001165378"/>
    </source>
</evidence>